<evidence type="ECO:0000313" key="2">
    <source>
        <dbReference type="Proteomes" id="UP000243542"/>
    </source>
</evidence>
<dbReference type="EMBL" id="PDJK01000002">
    <property type="protein sequence ID" value="PFG49943.1"/>
    <property type="molecule type" value="Genomic_DNA"/>
</dbReference>
<organism evidence="1 2">
    <name type="scientific">Amycolatopsis sulphurea</name>
    <dbReference type="NCBI Taxonomy" id="76022"/>
    <lineage>
        <taxon>Bacteria</taxon>
        <taxon>Bacillati</taxon>
        <taxon>Actinomycetota</taxon>
        <taxon>Actinomycetes</taxon>
        <taxon>Pseudonocardiales</taxon>
        <taxon>Pseudonocardiaceae</taxon>
        <taxon>Amycolatopsis</taxon>
    </lineage>
</organism>
<evidence type="ECO:0000313" key="1">
    <source>
        <dbReference type="EMBL" id="PFG49943.1"/>
    </source>
</evidence>
<comment type="caution">
    <text evidence="1">The sequence shown here is derived from an EMBL/GenBank/DDBJ whole genome shotgun (WGS) entry which is preliminary data.</text>
</comment>
<name>A0A2A9FG88_9PSEU</name>
<protein>
    <submittedName>
        <fullName evidence="1">Uncharacterized protein</fullName>
    </submittedName>
</protein>
<accession>A0A2A9FG88</accession>
<proteinExistence type="predicted"/>
<dbReference type="AlphaFoldDB" id="A0A2A9FG88"/>
<sequence>MPIAESSVRLGIPVPERYRQAPVTTLGPAGTDAESLASSLFPDVRLAGTFREAMAATCRDGGCALVPAGYVHRDADGVAETWADLHFGFLGRLRMVALWEQETKTMCLAVNSRLGPGNGPPATLTIHPSTLAFAHLYAPGAALSFVRAKPLAAQAAAAGETAGCIASIDVVNGLSGLSVLEEFTPTMVWCLYAVA</sequence>
<reference evidence="1 2" key="1">
    <citation type="submission" date="2017-10" db="EMBL/GenBank/DDBJ databases">
        <title>Sequencing the genomes of 1000 actinobacteria strains.</title>
        <authorList>
            <person name="Klenk H.-P."/>
        </authorList>
    </citation>
    <scope>NUCLEOTIDE SEQUENCE [LARGE SCALE GENOMIC DNA]</scope>
    <source>
        <strain evidence="1 2">DSM 46092</strain>
    </source>
</reference>
<dbReference type="RefSeq" id="WP_141544533.1">
    <property type="nucleotide sequence ID" value="NZ_JBIAKZ010000028.1"/>
</dbReference>
<gene>
    <name evidence="1" type="ORF">ATK36_5137</name>
</gene>
<keyword evidence="2" id="KW-1185">Reference proteome</keyword>
<dbReference type="Proteomes" id="UP000243542">
    <property type="component" value="Unassembled WGS sequence"/>
</dbReference>